<keyword evidence="4" id="KW-1185">Reference proteome</keyword>
<protein>
    <recommendedName>
        <fullName evidence="2">Luciferase-like domain-containing protein</fullName>
    </recommendedName>
</protein>
<reference evidence="3 4" key="1">
    <citation type="submission" date="2016-03" db="EMBL/GenBank/DDBJ databases">
        <authorList>
            <person name="Cho S.-Y."/>
            <person name="Lim S."/>
            <person name="Kim H."/>
            <person name="Soh E.H."/>
            <person name="Moon J.S."/>
        </authorList>
    </citation>
    <scope>NUCLEOTIDE SEQUENCE [LARGE SCALE GENOMIC DNA]</scope>
    <source>
        <strain evidence="3 4">KCTC 3810</strain>
    </source>
</reference>
<dbReference type="InterPro" id="IPR036661">
    <property type="entry name" value="Luciferase-like_sf"/>
</dbReference>
<accession>A0ABX2VCB7</accession>
<evidence type="ECO:0000313" key="3">
    <source>
        <dbReference type="EMBL" id="OAN15893.1"/>
    </source>
</evidence>
<dbReference type="Pfam" id="PF00296">
    <property type="entry name" value="Bac_luciferase"/>
    <property type="match status" value="1"/>
</dbReference>
<sequence>MLKLSILDQSPVSKGQTPSEALHETVELAKIADELGYTRLWVSEHHFAKTLAGSSPEVLIAYMAAVTKQIRLGSGGVMLPHYSPYKVAENFRVLEGLAPNRIDLGLGRAPGGMPLATRALQEGSSPRFGGADYGAQLDDLVDYLKDGAPADHRFAGLVATPEIDTTPEAWLLGSSGGSALNAAQRGFGFAFAHFINGQGGQEVMDYYRHNFMATSFNETPQTLVSIFVTCAETTEEAERLASSLDLSLLLLEKGVSSTGTPTPEEAAAYQYSFQDQFRIAENRKRMIVGNPESVAKQLQELADSYGTDEVMIASMIADKEAKQQSLRLIMDAVKAAV</sequence>
<proteinExistence type="predicted"/>
<evidence type="ECO:0000259" key="2">
    <source>
        <dbReference type="Pfam" id="PF00296"/>
    </source>
</evidence>
<dbReference type="InterPro" id="IPR019949">
    <property type="entry name" value="CmoO-like"/>
</dbReference>
<dbReference type="InterPro" id="IPR011251">
    <property type="entry name" value="Luciferase-like_dom"/>
</dbReference>
<feature type="domain" description="Luciferase-like" evidence="2">
    <location>
        <begin position="6"/>
        <end position="306"/>
    </location>
</feature>
<evidence type="ECO:0000256" key="1">
    <source>
        <dbReference type="ARBA" id="ARBA00007789"/>
    </source>
</evidence>
<dbReference type="PANTHER" id="PTHR30137">
    <property type="entry name" value="LUCIFERASE-LIKE MONOOXYGENASE"/>
    <property type="match status" value="1"/>
</dbReference>
<dbReference type="EMBL" id="LVVL01000001">
    <property type="protein sequence ID" value="OAN15893.1"/>
    <property type="molecule type" value="Genomic_DNA"/>
</dbReference>
<name>A0ABX2VCB7_9BACL</name>
<dbReference type="CDD" id="cd00347">
    <property type="entry name" value="Flavin_utilizing_monoxygenases"/>
    <property type="match status" value="1"/>
</dbReference>
<dbReference type="SUPFAM" id="SSF51679">
    <property type="entry name" value="Bacterial luciferase-like"/>
    <property type="match status" value="1"/>
</dbReference>
<comment type="similarity">
    <text evidence="1">To bacterial alkanal monooxygenase alpha and beta chains.</text>
</comment>
<organism evidence="3 4">
    <name type="scientific">Exiguobacterium undae</name>
    <dbReference type="NCBI Taxonomy" id="169177"/>
    <lineage>
        <taxon>Bacteria</taxon>
        <taxon>Bacillati</taxon>
        <taxon>Bacillota</taxon>
        <taxon>Bacilli</taxon>
        <taxon>Bacillales</taxon>
        <taxon>Bacillales Family XII. Incertae Sedis</taxon>
        <taxon>Exiguobacterium</taxon>
    </lineage>
</organism>
<dbReference type="Gene3D" id="3.20.20.30">
    <property type="entry name" value="Luciferase-like domain"/>
    <property type="match status" value="1"/>
</dbReference>
<dbReference type="NCBIfam" id="TIGR03558">
    <property type="entry name" value="oxido_grp_1"/>
    <property type="match status" value="1"/>
</dbReference>
<dbReference type="InterPro" id="IPR050766">
    <property type="entry name" value="Bact_Lucif_Oxidored"/>
</dbReference>
<comment type="caution">
    <text evidence="3">The sequence shown here is derived from an EMBL/GenBank/DDBJ whole genome shotgun (WGS) entry which is preliminary data.</text>
</comment>
<dbReference type="RefSeq" id="WP_028106648.1">
    <property type="nucleotide sequence ID" value="NZ_LVVL01000001.1"/>
</dbReference>
<evidence type="ECO:0000313" key="4">
    <source>
        <dbReference type="Proteomes" id="UP000078447"/>
    </source>
</evidence>
<gene>
    <name evidence="3" type="ORF">A3783_08155</name>
</gene>
<dbReference type="Proteomes" id="UP000078447">
    <property type="component" value="Unassembled WGS sequence"/>
</dbReference>
<dbReference type="PANTHER" id="PTHR30137:SF19">
    <property type="entry name" value="LUCIFERASE-LIKE MONOOXYGENASE"/>
    <property type="match status" value="1"/>
</dbReference>